<dbReference type="RefSeq" id="WP_143888679.1">
    <property type="nucleotide sequence ID" value="NZ_RWHZ01000056.1"/>
</dbReference>
<evidence type="ECO:0000313" key="1">
    <source>
        <dbReference type="EMBL" id="TSE47364.1"/>
    </source>
</evidence>
<proteinExistence type="predicted"/>
<dbReference type="Proteomes" id="UP000408523">
    <property type="component" value="Unassembled WGS sequence"/>
</dbReference>
<organism evidence="1 2">
    <name type="scientific">Phocaeicola vulgatus</name>
    <name type="common">Bacteroides vulgatus</name>
    <dbReference type="NCBI Taxonomy" id="821"/>
    <lineage>
        <taxon>Bacteria</taxon>
        <taxon>Pseudomonadati</taxon>
        <taxon>Bacteroidota</taxon>
        <taxon>Bacteroidia</taxon>
        <taxon>Bacteroidales</taxon>
        <taxon>Bacteroidaceae</taxon>
        <taxon>Phocaeicola</taxon>
    </lineage>
</organism>
<dbReference type="EMBL" id="RWHZ01000056">
    <property type="protein sequence ID" value="TSE47364.1"/>
    <property type="molecule type" value="Genomic_DNA"/>
</dbReference>
<sequence>MWKLNIDKSFEAEYIHRMLPSLVTRVKTWKGRTSLYQSFRSELLPDWNRDHPAETDILEKLLIAKPTEAHALNEQLMKKLVVGYSEADLTQKILPKKYRRRLRILAGVFDYDEALGDSKSKSYWLAEHIGHNSCTYCNRQYTFTVSGKNNDERITRPAFDHWFPKSRFPLLSLNLYNLIPCCAVCNSGAKGDKVFQLTKFVHPYEQEDDDPKFKFVPNISDKGEWTVVLERDKVAHPEVDNTIKAFELDRIYDMHGPLEVKELMEFAQAYSNTYLQQIYNQMKGDLGTAGFSQEEVYRMLFGTESIPSKYLDRPLSKMKHDIMEYLRIIERDVE</sequence>
<comment type="caution">
    <text evidence="1">The sequence shown here is derived from an EMBL/GenBank/DDBJ whole genome shotgun (WGS) entry which is preliminary data.</text>
</comment>
<evidence type="ECO:0008006" key="3">
    <source>
        <dbReference type="Google" id="ProtNLM"/>
    </source>
</evidence>
<protein>
    <recommendedName>
        <fullName evidence="3">HNH endonuclease</fullName>
    </recommendedName>
</protein>
<dbReference type="AlphaFoldDB" id="A0A662ZVX8"/>
<accession>A0A662ZVX8</accession>
<dbReference type="Gene3D" id="1.10.30.50">
    <property type="match status" value="1"/>
</dbReference>
<name>A0A662ZVX8_PHOVU</name>
<gene>
    <name evidence="1" type="ORF">EH214_03404</name>
</gene>
<evidence type="ECO:0000313" key="2">
    <source>
        <dbReference type="Proteomes" id="UP000408523"/>
    </source>
</evidence>
<reference evidence="1 2" key="1">
    <citation type="journal article" date="2019" name="Nat. Commun.">
        <title>Gram positive-like bacteriocins with broad spectrum anti-Bacteroidales activity encoded on mobile elements of the human gut microbiota.</title>
        <authorList>
            <person name="Bechon N."/>
            <person name="Coyne M.J.Jr."/>
            <person name="Laclare-Mceneany V."/>
            <person name="Chatzidaki-Livanis M."/>
            <person name="Ghigo J.-M."/>
            <person name="Comstock L.E."/>
        </authorList>
    </citation>
    <scope>NUCLEOTIDE SEQUENCE [LARGE SCALE GENOMIC DNA]</scope>
    <source>
        <strain evidence="1 2">CL01T12C17</strain>
    </source>
</reference>